<dbReference type="PROSITE" id="PS51257">
    <property type="entry name" value="PROKAR_LIPOPROTEIN"/>
    <property type="match status" value="1"/>
</dbReference>
<evidence type="ECO:0008006" key="3">
    <source>
        <dbReference type="Google" id="ProtNLM"/>
    </source>
</evidence>
<dbReference type="RefSeq" id="WP_072400214.1">
    <property type="nucleotide sequence ID" value="NZ_FPKV01000001.1"/>
</dbReference>
<accession>A0A1K2IBH5</accession>
<sequence>MKKIFYLFAILLGTTIVGCNPMEDIHDDINANKGGVVQDVEFTLTDDDYDDLDLSFGSFSSEDDAKAALPAFLTDKYPYLSDGSSAKVEYLLYIGSAEGVSDYTGADVYALANADYPQGNLNASGFYPNEDAEDFMSDILTAQYTSPTEGQSVLVQYNTYVEVPVEGISNLVSADFKTAQSLLDWTPFNITGTQVWSGTQYGATINGSEYPNYFVNEDWLVSPEIDLTAQVNPLFQLTQVLRYTNASDYYNIMVSTDYDGDVATATWDTIDVTPVPDGSSWTAVTSEDVDFSAYEGETIHIAFKYESDLTIGATWEIENVLVKVPGVEGETVANEVYYTYTGSAWELSSGVYYLTSNDYDSMGEASGQPGRYNNFSSSIPADTYISTFLGINNPYAQEEDEIIVIYKYYSSSANATQTRGNLYTYTNGVWVAYQSTISTTLQFGLENGIWIPDNTIKYSLTDADYTYMGETLSDDPNYSSKVATLLNYADYDSSWSQDDIIYSLGVLLDYLDPNAVEGQKYQLSYLVYAGGLSEFTITLIKTDGEWVVY</sequence>
<evidence type="ECO:0000313" key="1">
    <source>
        <dbReference type="EMBL" id="SFZ89765.1"/>
    </source>
</evidence>
<protein>
    <recommendedName>
        <fullName evidence="3">DUF5017 domain-containing protein</fullName>
    </recommendedName>
</protein>
<dbReference type="STRING" id="369401.SAMN05428642_101549"/>
<dbReference type="Proteomes" id="UP000182544">
    <property type="component" value="Unassembled WGS sequence"/>
</dbReference>
<gene>
    <name evidence="1" type="ORF">SAMN05428642_101549</name>
</gene>
<dbReference type="NCBIfam" id="NF038128">
    <property type="entry name" value="choice_anch_J"/>
    <property type="match status" value="1"/>
</dbReference>
<dbReference type="AlphaFoldDB" id="A0A1K2IBH5"/>
<dbReference type="EMBL" id="FPKV01000001">
    <property type="protein sequence ID" value="SFZ89765.1"/>
    <property type="molecule type" value="Genomic_DNA"/>
</dbReference>
<organism evidence="1 2">
    <name type="scientific">Flaviramulus basaltis</name>
    <dbReference type="NCBI Taxonomy" id="369401"/>
    <lineage>
        <taxon>Bacteria</taxon>
        <taxon>Pseudomonadati</taxon>
        <taxon>Bacteroidota</taxon>
        <taxon>Flavobacteriia</taxon>
        <taxon>Flavobacteriales</taxon>
        <taxon>Flavobacteriaceae</taxon>
        <taxon>Flaviramulus</taxon>
    </lineage>
</organism>
<name>A0A1K2IBH5_9FLAO</name>
<evidence type="ECO:0000313" key="2">
    <source>
        <dbReference type="Proteomes" id="UP000182544"/>
    </source>
</evidence>
<dbReference type="OrthoDB" id="1013052at2"/>
<proteinExistence type="predicted"/>
<keyword evidence="2" id="KW-1185">Reference proteome</keyword>
<reference evidence="1 2" key="1">
    <citation type="submission" date="2016-10" db="EMBL/GenBank/DDBJ databases">
        <authorList>
            <person name="de Groot N.N."/>
        </authorList>
    </citation>
    <scope>NUCLEOTIDE SEQUENCE [LARGE SCALE GENOMIC DNA]</scope>
    <source>
        <strain evidence="1 2">DSM 18180</strain>
    </source>
</reference>